<dbReference type="Proteomes" id="UP000256873">
    <property type="component" value="Unassembled WGS sequence"/>
</dbReference>
<name>A0A3E0LAB4_9CHRO</name>
<accession>A0A3E0LAB4</accession>
<reference evidence="1 2" key="1">
    <citation type="submission" date="2017-10" db="EMBL/GenBank/DDBJ databases">
        <title>A large-scale comparative metagenomic study reveals the eutrophication-driven functional interactions in six Microcystis-epibionts communities.</title>
        <authorList>
            <person name="Li Q."/>
            <person name="Lin F."/>
        </authorList>
    </citation>
    <scope>NUCLEOTIDE SEQUENCE [LARGE SCALE GENOMIC DNA]</scope>
    <source>
        <strain evidence="1">TF09</strain>
    </source>
</reference>
<gene>
    <name evidence="1" type="ORF">DWQ54_02155</name>
</gene>
<dbReference type="PROSITE" id="PS51257">
    <property type="entry name" value="PROKAR_LIPOPROTEIN"/>
    <property type="match status" value="1"/>
</dbReference>
<protein>
    <recommendedName>
        <fullName evidence="3">Lipoprotein</fullName>
    </recommendedName>
</protein>
<organism evidence="1 2">
    <name type="scientific">Microcystis flos-aquae TF09</name>
    <dbReference type="NCBI Taxonomy" id="2060473"/>
    <lineage>
        <taxon>Bacteria</taxon>
        <taxon>Bacillati</taxon>
        <taxon>Cyanobacteriota</taxon>
        <taxon>Cyanophyceae</taxon>
        <taxon>Oscillatoriophycideae</taxon>
        <taxon>Chroococcales</taxon>
        <taxon>Microcystaceae</taxon>
        <taxon>Microcystis</taxon>
    </lineage>
</organism>
<dbReference type="AlphaFoldDB" id="A0A3E0LAB4"/>
<evidence type="ECO:0008006" key="3">
    <source>
        <dbReference type="Google" id="ProtNLM"/>
    </source>
</evidence>
<sequence>MRIRVSRLIAISLLFLVGCSEKDINPSNSDSPSSSVSSSPSFVGCWSGGPPYDGVSHVLATYVFESNNTYSAKQEIRSQHLNQDFTWTGRWEHDGDYIVAVSDDDGKKATFKILSDYELNQVGQNFNYSRC</sequence>
<dbReference type="EMBL" id="QQWC01000001">
    <property type="protein sequence ID" value="REJ44356.1"/>
    <property type="molecule type" value="Genomic_DNA"/>
</dbReference>
<proteinExistence type="predicted"/>
<comment type="caution">
    <text evidence="1">The sequence shown here is derived from an EMBL/GenBank/DDBJ whole genome shotgun (WGS) entry which is preliminary data.</text>
</comment>
<evidence type="ECO:0000313" key="1">
    <source>
        <dbReference type="EMBL" id="REJ44356.1"/>
    </source>
</evidence>
<evidence type="ECO:0000313" key="2">
    <source>
        <dbReference type="Proteomes" id="UP000256873"/>
    </source>
</evidence>